<evidence type="ECO:0000313" key="9">
    <source>
        <dbReference type="Proteomes" id="UP000078348"/>
    </source>
</evidence>
<organism evidence="7 9">
    <name type="scientific">Blastocystis sp. subtype 1 (strain ATCC 50177 / NandII)</name>
    <dbReference type="NCBI Taxonomy" id="478820"/>
    <lineage>
        <taxon>Eukaryota</taxon>
        <taxon>Sar</taxon>
        <taxon>Stramenopiles</taxon>
        <taxon>Bigyra</taxon>
        <taxon>Opalozoa</taxon>
        <taxon>Opalinata</taxon>
        <taxon>Blastocystidae</taxon>
        <taxon>Blastocystis</taxon>
    </lineage>
</organism>
<dbReference type="AlphaFoldDB" id="A0A196SJQ0"/>
<comment type="caution">
    <text evidence="7">The sequence shown here is derived from an EMBL/GenBank/DDBJ whole genome shotgun (WGS) entry which is preliminary data.</text>
</comment>
<accession>A0A196SJQ0</accession>
<evidence type="ECO:0000256" key="3">
    <source>
        <dbReference type="ARBA" id="ARBA00023134"/>
    </source>
</evidence>
<protein>
    <submittedName>
        <fullName evidence="7">GTP-binding protein</fullName>
    </submittedName>
</protein>
<dbReference type="OrthoDB" id="444945at2759"/>
<feature type="compositionally biased region" description="Acidic residues" evidence="5">
    <location>
        <begin position="101"/>
        <end position="112"/>
    </location>
</feature>
<evidence type="ECO:0000256" key="1">
    <source>
        <dbReference type="ARBA" id="ARBA00004123"/>
    </source>
</evidence>
<dbReference type="GO" id="GO:0005730">
    <property type="term" value="C:nucleolus"/>
    <property type="evidence" value="ECO:0007669"/>
    <property type="project" value="TreeGrafter"/>
</dbReference>
<gene>
    <name evidence="8" type="ORF">AV274_1403</name>
    <name evidence="7" type="ORF">AV274_1859</name>
</gene>
<evidence type="ECO:0000256" key="4">
    <source>
        <dbReference type="ARBA" id="ARBA00023242"/>
    </source>
</evidence>
<dbReference type="EMBL" id="LXWW01000082">
    <property type="protein sequence ID" value="OAO16412.1"/>
    <property type="molecule type" value="Genomic_DNA"/>
</dbReference>
<dbReference type="PANTHER" id="PTHR11089:SF30">
    <property type="entry name" value="GUANINE NUCLEOTIDE-BINDING PROTEIN-LIKE 3 HOMOLOG"/>
    <property type="match status" value="1"/>
</dbReference>
<feature type="domain" description="Guanine nucleotide-binding protein-like 3 N-terminal" evidence="6">
    <location>
        <begin position="17"/>
        <end position="90"/>
    </location>
</feature>
<comment type="subcellular location">
    <subcellularLocation>
        <location evidence="1">Nucleus</location>
    </subcellularLocation>
</comment>
<feature type="compositionally biased region" description="Basic and acidic residues" evidence="5">
    <location>
        <begin position="69"/>
        <end position="95"/>
    </location>
</feature>
<keyword evidence="9" id="KW-1185">Reference proteome</keyword>
<dbReference type="InterPro" id="IPR014813">
    <property type="entry name" value="Gnl3_N_dom"/>
</dbReference>
<sequence length="438" mass="50277">MVPKKSKSKRKTIRQQYTARKLFFIRKRKAKKLAKRALKEGKVIQKQRDPGIPNSWPFKEEMLQELQELKQAEQQQKADARERRRQQKMKEEAIARGEAVPESESDMEEEMDPGVIPKGDNATTVDTLSKDFPVICFKNRNLASTSKFARNRSLGITKNPRDTEYLNYDFGNDYLLTCLRNLQQSRGEVLSVGVVGYPRVGRHSVIETLCKRSPLFQSDRQTYEGLNKLRRIDENIHLFVQPGEVVLMKREEGVCDYPFKCHAFGFEGIHYRELCLDLLAPCNKTAICYYYRVPMYKSVEEMVKGLEARQPDQKNLRNSTVPRQILSDWMSGALPHYAENEACALKTGDAKAVSEWKKAMSYAAVKKNMMGDEALGRLCSPVMPRTLVTPNIKPVEEELDMSCFLSAADKEESEEEEEEEEVPELVDADEVEDEALLE</sequence>
<reference evidence="7 9" key="1">
    <citation type="submission" date="2016-05" db="EMBL/GenBank/DDBJ databases">
        <title>Nuclear genome of Blastocystis sp. subtype 1 NandII.</title>
        <authorList>
            <person name="Gentekaki E."/>
            <person name="Curtis B."/>
            <person name="Stairs C."/>
            <person name="Eme L."/>
            <person name="Herman E."/>
            <person name="Klimes V."/>
            <person name="Arias M.C."/>
            <person name="Elias M."/>
            <person name="Hilliou F."/>
            <person name="Klute M."/>
            <person name="Malik S.-B."/>
            <person name="Pightling A."/>
            <person name="Rachubinski R."/>
            <person name="Salas D."/>
            <person name="Schlacht A."/>
            <person name="Suga H."/>
            <person name="Archibald J."/>
            <person name="Ball S.G."/>
            <person name="Clark G."/>
            <person name="Dacks J."/>
            <person name="Van Der Giezen M."/>
            <person name="Tsaousis A."/>
            <person name="Roger A."/>
        </authorList>
    </citation>
    <scope>NUCLEOTIDE SEQUENCE [LARGE SCALE GENOMIC DNA]</scope>
    <source>
        <strain evidence="9">ATCC 50177 / NandII</strain>
        <strain evidence="7">NandII</strain>
    </source>
</reference>
<keyword evidence="4" id="KW-0539">Nucleus</keyword>
<evidence type="ECO:0000256" key="5">
    <source>
        <dbReference type="SAM" id="MobiDB-lite"/>
    </source>
</evidence>
<proteinExistence type="predicted"/>
<feature type="compositionally biased region" description="Acidic residues" evidence="5">
    <location>
        <begin position="411"/>
        <end position="438"/>
    </location>
</feature>
<dbReference type="InterPro" id="IPR050755">
    <property type="entry name" value="TRAFAC_YlqF/YawG_RiboMat"/>
</dbReference>
<keyword evidence="2" id="KW-0547">Nucleotide-binding</keyword>
<dbReference type="Proteomes" id="UP000078348">
    <property type="component" value="Unassembled WGS sequence"/>
</dbReference>
<dbReference type="Pfam" id="PF08701">
    <property type="entry name" value="GN3L_Grn1"/>
    <property type="match status" value="1"/>
</dbReference>
<name>A0A196SJQ0_BLAHN</name>
<evidence type="ECO:0000259" key="6">
    <source>
        <dbReference type="Pfam" id="PF08701"/>
    </source>
</evidence>
<keyword evidence="3" id="KW-0342">GTP-binding</keyword>
<dbReference type="EMBL" id="LXWW01000055">
    <property type="protein sequence ID" value="OAO16880.1"/>
    <property type="molecule type" value="Genomic_DNA"/>
</dbReference>
<evidence type="ECO:0000256" key="2">
    <source>
        <dbReference type="ARBA" id="ARBA00022741"/>
    </source>
</evidence>
<evidence type="ECO:0000313" key="8">
    <source>
        <dbReference type="EMBL" id="OAO16880.1"/>
    </source>
</evidence>
<dbReference type="STRING" id="478820.A0A196SJQ0"/>
<dbReference type="GO" id="GO:0005525">
    <property type="term" value="F:GTP binding"/>
    <property type="evidence" value="ECO:0007669"/>
    <property type="project" value="UniProtKB-KW"/>
</dbReference>
<evidence type="ECO:0000313" key="7">
    <source>
        <dbReference type="EMBL" id="OAO16412.1"/>
    </source>
</evidence>
<feature type="region of interest" description="Disordered" evidence="5">
    <location>
        <begin position="407"/>
        <end position="438"/>
    </location>
</feature>
<feature type="region of interest" description="Disordered" evidence="5">
    <location>
        <begin position="69"/>
        <end position="123"/>
    </location>
</feature>
<dbReference type="PANTHER" id="PTHR11089">
    <property type="entry name" value="GTP-BINDING PROTEIN-RELATED"/>
    <property type="match status" value="1"/>
</dbReference>